<dbReference type="EMBL" id="BLXT01000977">
    <property type="protein sequence ID" value="GFN82304.1"/>
    <property type="molecule type" value="Genomic_DNA"/>
</dbReference>
<gene>
    <name evidence="2" type="ORF">PoB_000881000</name>
</gene>
<comment type="caution">
    <text evidence="2">The sequence shown here is derived from an EMBL/GenBank/DDBJ whole genome shotgun (WGS) entry which is preliminary data.</text>
</comment>
<protein>
    <submittedName>
        <fullName evidence="2">Uncharacterized protein</fullName>
    </submittedName>
</protein>
<name>A0AAV3YHU5_9GAST</name>
<keyword evidence="3" id="KW-1185">Reference proteome</keyword>
<accession>A0AAV3YHU5</accession>
<evidence type="ECO:0000313" key="2">
    <source>
        <dbReference type="EMBL" id="GFN82304.1"/>
    </source>
</evidence>
<proteinExistence type="predicted"/>
<feature type="region of interest" description="Disordered" evidence="1">
    <location>
        <begin position="299"/>
        <end position="347"/>
    </location>
</feature>
<feature type="region of interest" description="Disordered" evidence="1">
    <location>
        <begin position="376"/>
        <end position="444"/>
    </location>
</feature>
<evidence type="ECO:0000256" key="1">
    <source>
        <dbReference type="SAM" id="MobiDB-lite"/>
    </source>
</evidence>
<reference evidence="2 3" key="1">
    <citation type="journal article" date="2021" name="Elife">
        <title>Chloroplast acquisition without the gene transfer in kleptoplastic sea slugs, Plakobranchus ocellatus.</title>
        <authorList>
            <person name="Maeda T."/>
            <person name="Takahashi S."/>
            <person name="Yoshida T."/>
            <person name="Shimamura S."/>
            <person name="Takaki Y."/>
            <person name="Nagai Y."/>
            <person name="Toyoda A."/>
            <person name="Suzuki Y."/>
            <person name="Arimoto A."/>
            <person name="Ishii H."/>
            <person name="Satoh N."/>
            <person name="Nishiyama T."/>
            <person name="Hasebe M."/>
            <person name="Maruyama T."/>
            <person name="Minagawa J."/>
            <person name="Obokata J."/>
            <person name="Shigenobu S."/>
        </authorList>
    </citation>
    <scope>NUCLEOTIDE SEQUENCE [LARGE SCALE GENOMIC DNA]</scope>
</reference>
<evidence type="ECO:0000313" key="3">
    <source>
        <dbReference type="Proteomes" id="UP000735302"/>
    </source>
</evidence>
<feature type="region of interest" description="Disordered" evidence="1">
    <location>
        <begin position="68"/>
        <end position="89"/>
    </location>
</feature>
<organism evidence="2 3">
    <name type="scientific">Plakobranchus ocellatus</name>
    <dbReference type="NCBI Taxonomy" id="259542"/>
    <lineage>
        <taxon>Eukaryota</taxon>
        <taxon>Metazoa</taxon>
        <taxon>Spiralia</taxon>
        <taxon>Lophotrochozoa</taxon>
        <taxon>Mollusca</taxon>
        <taxon>Gastropoda</taxon>
        <taxon>Heterobranchia</taxon>
        <taxon>Euthyneura</taxon>
        <taxon>Panpulmonata</taxon>
        <taxon>Sacoglossa</taxon>
        <taxon>Placobranchoidea</taxon>
        <taxon>Plakobranchidae</taxon>
        <taxon>Plakobranchus</taxon>
    </lineage>
</organism>
<sequence>MVHKVVRRHSGITAYRPPPPMPFLKNEVSFSSLKRAFRFSLKKIIIPQMQLLKRSEGKHAVRLQGVLRLSGPPSGQDAGGGARTRDRRVTADLRETRKPLCYRRSANSKRNLRQNFCACRFVQKASAPVRRRQYLPPEISKDSASIRRRQYPPPGIFQASVTVRRRQYPPSAVANIPDQGYSRPVPLSAVANISHQEYRRPVPQSADAIIPLQEYRRRVPQSAVAIIRQQGYKKPVPQSTVANIPTRDIKAQCPSPPLPISPTRDIKRQCSSPPSPISPHQGYQNAVLQSAMANIPPPGISKCSAPVSPTRDIKSQCSSPPSPISPIRDIKSQCSRPPSPISPHQGYQKPVLQSAIANIPPSGISKASAPVRHRQYPPIRDIKSQCSRPPSPISPHQRYQKPVLQSAIANFPPPGISKASAPVSHRQYPPSGISKASAPVRHRQ</sequence>
<dbReference type="AlphaFoldDB" id="A0AAV3YHU5"/>
<dbReference type="Proteomes" id="UP000735302">
    <property type="component" value="Unassembled WGS sequence"/>
</dbReference>